<reference evidence="1" key="1">
    <citation type="submission" date="2018-02" db="EMBL/GenBank/DDBJ databases">
        <title>Rhizophora mucronata_Transcriptome.</title>
        <authorList>
            <person name="Meera S.P."/>
            <person name="Sreeshan A."/>
            <person name="Augustine A."/>
        </authorList>
    </citation>
    <scope>NUCLEOTIDE SEQUENCE</scope>
    <source>
        <tissue evidence="1">Leaf</tissue>
    </source>
</reference>
<proteinExistence type="predicted"/>
<dbReference type="EMBL" id="GGEC01083406">
    <property type="protein sequence ID" value="MBX63890.1"/>
    <property type="molecule type" value="Transcribed_RNA"/>
</dbReference>
<accession>A0A2P2QA72</accession>
<evidence type="ECO:0000313" key="1">
    <source>
        <dbReference type="EMBL" id="MBX63890.1"/>
    </source>
</evidence>
<sequence>MILLSWNDFTRYLGKLKKKTSMSIHHDDSFAEFLGFSLYSFHL</sequence>
<organism evidence="1">
    <name type="scientific">Rhizophora mucronata</name>
    <name type="common">Asiatic mangrove</name>
    <dbReference type="NCBI Taxonomy" id="61149"/>
    <lineage>
        <taxon>Eukaryota</taxon>
        <taxon>Viridiplantae</taxon>
        <taxon>Streptophyta</taxon>
        <taxon>Embryophyta</taxon>
        <taxon>Tracheophyta</taxon>
        <taxon>Spermatophyta</taxon>
        <taxon>Magnoliopsida</taxon>
        <taxon>eudicotyledons</taxon>
        <taxon>Gunneridae</taxon>
        <taxon>Pentapetalae</taxon>
        <taxon>rosids</taxon>
        <taxon>fabids</taxon>
        <taxon>Malpighiales</taxon>
        <taxon>Rhizophoraceae</taxon>
        <taxon>Rhizophora</taxon>
    </lineage>
</organism>
<name>A0A2P2QA72_RHIMU</name>
<protein>
    <submittedName>
        <fullName evidence="1">Uncharacterized protein</fullName>
    </submittedName>
</protein>
<dbReference type="AlphaFoldDB" id="A0A2P2QA72"/>